<gene>
    <name evidence="1" type="ORF">LCPAC101_00740</name>
</gene>
<accession>A0A481Z355</accession>
<organism evidence="1">
    <name type="scientific">Pithovirus LCPAC101</name>
    <dbReference type="NCBI Taxonomy" id="2506586"/>
    <lineage>
        <taxon>Viruses</taxon>
        <taxon>Pithoviruses</taxon>
    </lineage>
</organism>
<evidence type="ECO:0000313" key="1">
    <source>
        <dbReference type="EMBL" id="QBK89791.1"/>
    </source>
</evidence>
<sequence>MDDFISKYVGAYGLVNSKGFDKYSNLKHYSNNMEKGFLYDCCSRKKYVVAGILVKDTK</sequence>
<dbReference type="EMBL" id="MK500441">
    <property type="protein sequence ID" value="QBK89791.1"/>
    <property type="molecule type" value="Genomic_DNA"/>
</dbReference>
<protein>
    <submittedName>
        <fullName evidence="1">Uncharacterized protein</fullName>
    </submittedName>
</protein>
<name>A0A481Z355_9VIRU</name>
<proteinExistence type="predicted"/>
<reference evidence="1" key="1">
    <citation type="journal article" date="2019" name="MBio">
        <title>Virus Genomes from Deep Sea Sediments Expand the Ocean Megavirome and Support Independent Origins of Viral Gigantism.</title>
        <authorList>
            <person name="Backstrom D."/>
            <person name="Yutin N."/>
            <person name="Jorgensen S.L."/>
            <person name="Dharamshi J."/>
            <person name="Homa F."/>
            <person name="Zaremba-Niedwiedzka K."/>
            <person name="Spang A."/>
            <person name="Wolf Y.I."/>
            <person name="Koonin E.V."/>
            <person name="Ettema T.J."/>
        </authorList>
    </citation>
    <scope>NUCLEOTIDE SEQUENCE</scope>
</reference>